<evidence type="ECO:0000256" key="10">
    <source>
        <dbReference type="SAM" id="Phobius"/>
    </source>
</evidence>
<keyword evidence="3 10" id="KW-0812">Transmembrane</keyword>
<dbReference type="SMART" id="SM00744">
    <property type="entry name" value="RINGv"/>
    <property type="match status" value="1"/>
</dbReference>
<keyword evidence="9 10" id="KW-0472">Membrane</keyword>
<dbReference type="EMBL" id="CAJPWZ010002163">
    <property type="protein sequence ID" value="CAG2232060.1"/>
    <property type="molecule type" value="Genomic_DNA"/>
</dbReference>
<dbReference type="InterPro" id="IPR011016">
    <property type="entry name" value="Znf_RING-CH"/>
</dbReference>
<keyword evidence="13" id="KW-1185">Reference proteome</keyword>
<dbReference type="InterPro" id="IPR013083">
    <property type="entry name" value="Znf_RING/FYVE/PHD"/>
</dbReference>
<accession>A0A8S3TEZ6</accession>
<organism evidence="12 13">
    <name type="scientific">Mytilus edulis</name>
    <name type="common">Blue mussel</name>
    <dbReference type="NCBI Taxonomy" id="6550"/>
    <lineage>
        <taxon>Eukaryota</taxon>
        <taxon>Metazoa</taxon>
        <taxon>Spiralia</taxon>
        <taxon>Lophotrochozoa</taxon>
        <taxon>Mollusca</taxon>
        <taxon>Bivalvia</taxon>
        <taxon>Autobranchia</taxon>
        <taxon>Pteriomorphia</taxon>
        <taxon>Mytilida</taxon>
        <taxon>Mytiloidea</taxon>
        <taxon>Mytilidae</taxon>
        <taxon>Mytilinae</taxon>
        <taxon>Mytilus</taxon>
    </lineage>
</organism>
<sequence>MAEGVDPNLAQAVSSTLTVASIHTIGSASLTPRLQKKFTSRESSMTGTDLLPICRICQMPGDAQDPLFSPCRCSGTLGFIHFSCLKRWIEISTRKKKKQPRCELCHYQFHRHKTFKFKNWRFPRVNNRDKCLHIIFLFNLVVMIGCAVATIMCFLSDKGQITKFPKNKVELTTEEIITLGCGVAFFVAFFIAMTVEIKAKHTVYKLCMRFIMHNTEWAVDSYDRNKDLDINKPPKAQYV</sequence>
<comment type="subcellular location">
    <subcellularLocation>
        <location evidence="1">Membrane</location>
        <topology evidence="1">Multi-pass membrane protein</topology>
    </subcellularLocation>
</comment>
<evidence type="ECO:0000256" key="1">
    <source>
        <dbReference type="ARBA" id="ARBA00004141"/>
    </source>
</evidence>
<evidence type="ECO:0000256" key="3">
    <source>
        <dbReference type="ARBA" id="ARBA00022692"/>
    </source>
</evidence>
<keyword evidence="6" id="KW-0833">Ubl conjugation pathway</keyword>
<dbReference type="Pfam" id="PF12906">
    <property type="entry name" value="RINGv"/>
    <property type="match status" value="1"/>
</dbReference>
<comment type="caution">
    <text evidence="12">The sequence shown here is derived from an EMBL/GenBank/DDBJ whole genome shotgun (WGS) entry which is preliminary data.</text>
</comment>
<protein>
    <submittedName>
        <fullName evidence="12">MARCH1_8</fullName>
        <ecNumber evidence="12">2.3.2.27</ecNumber>
    </submittedName>
</protein>
<dbReference type="GO" id="GO:0016020">
    <property type="term" value="C:membrane"/>
    <property type="evidence" value="ECO:0007669"/>
    <property type="project" value="UniProtKB-SubCell"/>
</dbReference>
<feature type="transmembrane region" description="Helical" evidence="10">
    <location>
        <begin position="176"/>
        <end position="195"/>
    </location>
</feature>
<evidence type="ECO:0000259" key="11">
    <source>
        <dbReference type="PROSITE" id="PS51292"/>
    </source>
</evidence>
<evidence type="ECO:0000313" key="12">
    <source>
        <dbReference type="EMBL" id="CAG2232060.1"/>
    </source>
</evidence>
<dbReference type="EC" id="2.3.2.27" evidence="12"/>
<dbReference type="OrthoDB" id="264354at2759"/>
<dbReference type="GO" id="GO:0008270">
    <property type="term" value="F:zinc ion binding"/>
    <property type="evidence" value="ECO:0007669"/>
    <property type="project" value="UniProtKB-KW"/>
</dbReference>
<gene>
    <name evidence="12" type="ORF">MEDL_44811</name>
</gene>
<evidence type="ECO:0000256" key="5">
    <source>
        <dbReference type="ARBA" id="ARBA00022771"/>
    </source>
</evidence>
<dbReference type="SUPFAM" id="SSF57850">
    <property type="entry name" value="RING/U-box"/>
    <property type="match status" value="1"/>
</dbReference>
<evidence type="ECO:0000256" key="2">
    <source>
        <dbReference type="ARBA" id="ARBA00022679"/>
    </source>
</evidence>
<reference evidence="12" key="1">
    <citation type="submission" date="2021-03" db="EMBL/GenBank/DDBJ databases">
        <authorList>
            <person name="Bekaert M."/>
        </authorList>
    </citation>
    <scope>NUCLEOTIDE SEQUENCE</scope>
</reference>
<evidence type="ECO:0000256" key="9">
    <source>
        <dbReference type="ARBA" id="ARBA00023136"/>
    </source>
</evidence>
<keyword evidence="5" id="KW-0863">Zinc-finger</keyword>
<dbReference type="AlphaFoldDB" id="A0A8S3TEZ6"/>
<evidence type="ECO:0000256" key="7">
    <source>
        <dbReference type="ARBA" id="ARBA00022833"/>
    </source>
</evidence>
<feature type="domain" description="RING-CH-type" evidence="11">
    <location>
        <begin position="46"/>
        <end position="112"/>
    </location>
</feature>
<keyword evidence="7" id="KW-0862">Zinc</keyword>
<dbReference type="PANTHER" id="PTHR46065">
    <property type="entry name" value="E3 UBIQUITIN-PROTEIN LIGASE MARCH 2/3 FAMILY MEMBER"/>
    <property type="match status" value="1"/>
</dbReference>
<proteinExistence type="predicted"/>
<keyword evidence="2 12" id="KW-0808">Transferase</keyword>
<dbReference type="CDD" id="cd16495">
    <property type="entry name" value="RING_CH-C4HC3_MARCH"/>
    <property type="match status" value="1"/>
</dbReference>
<dbReference type="PROSITE" id="PS51292">
    <property type="entry name" value="ZF_RING_CH"/>
    <property type="match status" value="1"/>
</dbReference>
<keyword evidence="12" id="KW-0012">Acyltransferase</keyword>
<dbReference type="Proteomes" id="UP000683360">
    <property type="component" value="Unassembled WGS sequence"/>
</dbReference>
<evidence type="ECO:0000313" key="13">
    <source>
        <dbReference type="Proteomes" id="UP000683360"/>
    </source>
</evidence>
<evidence type="ECO:0000256" key="8">
    <source>
        <dbReference type="ARBA" id="ARBA00022989"/>
    </source>
</evidence>
<keyword evidence="8 10" id="KW-1133">Transmembrane helix</keyword>
<dbReference type="Gene3D" id="3.30.40.10">
    <property type="entry name" value="Zinc/RING finger domain, C3HC4 (zinc finger)"/>
    <property type="match status" value="1"/>
</dbReference>
<dbReference type="GO" id="GO:0061630">
    <property type="term" value="F:ubiquitin protein ligase activity"/>
    <property type="evidence" value="ECO:0007669"/>
    <property type="project" value="UniProtKB-EC"/>
</dbReference>
<feature type="transmembrane region" description="Helical" evidence="10">
    <location>
        <begin position="131"/>
        <end position="156"/>
    </location>
</feature>
<name>A0A8S3TEZ6_MYTED</name>
<evidence type="ECO:0000256" key="6">
    <source>
        <dbReference type="ARBA" id="ARBA00022786"/>
    </source>
</evidence>
<dbReference type="PANTHER" id="PTHR46065:SF3">
    <property type="entry name" value="FI20425P1"/>
    <property type="match status" value="1"/>
</dbReference>
<keyword evidence="4" id="KW-0479">Metal-binding</keyword>
<evidence type="ECO:0000256" key="4">
    <source>
        <dbReference type="ARBA" id="ARBA00022723"/>
    </source>
</evidence>